<comment type="similarity">
    <text evidence="2">Belongs to the peptidase S54 family.</text>
</comment>
<feature type="transmembrane region" description="Helical" evidence="7">
    <location>
        <begin position="156"/>
        <end position="177"/>
    </location>
</feature>
<dbReference type="GO" id="GO:0006508">
    <property type="term" value="P:proteolysis"/>
    <property type="evidence" value="ECO:0007669"/>
    <property type="project" value="UniProtKB-KW"/>
</dbReference>
<comment type="subcellular location">
    <subcellularLocation>
        <location evidence="1">Membrane</location>
        <topology evidence="1">Multi-pass membrane protein</topology>
    </subcellularLocation>
</comment>
<feature type="transmembrane region" description="Helical" evidence="7">
    <location>
        <begin position="12"/>
        <end position="39"/>
    </location>
</feature>
<feature type="transmembrane region" description="Helical" evidence="7">
    <location>
        <begin position="98"/>
        <end position="117"/>
    </location>
</feature>
<dbReference type="InterPro" id="IPR022764">
    <property type="entry name" value="Peptidase_S54_rhomboid_dom"/>
</dbReference>
<evidence type="ECO:0000313" key="10">
    <source>
        <dbReference type="Proteomes" id="UP001430193"/>
    </source>
</evidence>
<dbReference type="SUPFAM" id="SSF144091">
    <property type="entry name" value="Rhomboid-like"/>
    <property type="match status" value="1"/>
</dbReference>
<keyword evidence="5 7" id="KW-1133">Transmembrane helix</keyword>
<feature type="transmembrane region" description="Helical" evidence="7">
    <location>
        <begin position="183"/>
        <end position="202"/>
    </location>
</feature>
<evidence type="ECO:0000256" key="3">
    <source>
        <dbReference type="ARBA" id="ARBA00022692"/>
    </source>
</evidence>
<sequence length="216" mass="24162">MPIRLPPITRNLIVANVALFLLQQVIGDYLLVHFALWPLGADQMLRAADGSVVSVGFRFWQLLTYGFLHGGYLHIFSNMFGLFMFGRIVEPVLGKRNFTIYYFVCLITAGLTQLVVARFAHDVYPTLGASGGVFGVLLAFGMLYPREKIIVFPIPIPISAWVLVPGYALVELFFGVTNTLPGIAHYAHLGGMLGGFLMIEYWRGKLPIKPNRRLMR</sequence>
<reference evidence="9" key="1">
    <citation type="submission" date="2020-10" db="EMBL/GenBank/DDBJ databases">
        <title>Phylogeny of dyella-like bacteria.</title>
        <authorList>
            <person name="Fu J."/>
        </authorList>
    </citation>
    <scope>NUCLEOTIDE SEQUENCE</scope>
    <source>
        <strain evidence="9">DHON07</strain>
    </source>
</reference>
<organism evidence="9 10">
    <name type="scientific">Dyella mobilis</name>
    <dbReference type="NCBI Taxonomy" id="1849582"/>
    <lineage>
        <taxon>Bacteria</taxon>
        <taxon>Pseudomonadati</taxon>
        <taxon>Pseudomonadota</taxon>
        <taxon>Gammaproteobacteria</taxon>
        <taxon>Lysobacterales</taxon>
        <taxon>Rhodanobacteraceae</taxon>
        <taxon>Dyella</taxon>
    </lineage>
</organism>
<keyword evidence="10" id="KW-1185">Reference proteome</keyword>
<accession>A0ABS2KLM4</accession>
<evidence type="ECO:0000256" key="1">
    <source>
        <dbReference type="ARBA" id="ARBA00004141"/>
    </source>
</evidence>
<feature type="transmembrane region" description="Helical" evidence="7">
    <location>
        <begin position="59"/>
        <end position="86"/>
    </location>
</feature>
<dbReference type="InterPro" id="IPR035952">
    <property type="entry name" value="Rhomboid-like_sf"/>
</dbReference>
<dbReference type="InterPro" id="IPR050925">
    <property type="entry name" value="Rhomboid_protease_S54"/>
</dbReference>
<keyword evidence="9" id="KW-0645">Protease</keyword>
<evidence type="ECO:0000256" key="6">
    <source>
        <dbReference type="ARBA" id="ARBA00023136"/>
    </source>
</evidence>
<feature type="domain" description="Peptidase S54 rhomboid" evidence="8">
    <location>
        <begin position="58"/>
        <end position="199"/>
    </location>
</feature>
<evidence type="ECO:0000259" key="8">
    <source>
        <dbReference type="Pfam" id="PF01694"/>
    </source>
</evidence>
<evidence type="ECO:0000256" key="2">
    <source>
        <dbReference type="ARBA" id="ARBA00009045"/>
    </source>
</evidence>
<keyword evidence="4" id="KW-0378">Hydrolase</keyword>
<dbReference type="EMBL" id="JADIKF010000040">
    <property type="protein sequence ID" value="MBM7132047.1"/>
    <property type="molecule type" value="Genomic_DNA"/>
</dbReference>
<feature type="transmembrane region" description="Helical" evidence="7">
    <location>
        <begin position="123"/>
        <end position="144"/>
    </location>
</feature>
<keyword evidence="3 7" id="KW-0812">Transmembrane</keyword>
<dbReference type="PANTHER" id="PTHR43731:SF14">
    <property type="entry name" value="PRESENILIN-ASSOCIATED RHOMBOID-LIKE PROTEIN, MITOCHONDRIAL"/>
    <property type="match status" value="1"/>
</dbReference>
<gene>
    <name evidence="9" type="ORF">ISS99_21165</name>
</gene>
<dbReference type="GO" id="GO:0008233">
    <property type="term" value="F:peptidase activity"/>
    <property type="evidence" value="ECO:0007669"/>
    <property type="project" value="UniProtKB-KW"/>
</dbReference>
<dbReference type="Pfam" id="PF01694">
    <property type="entry name" value="Rhomboid"/>
    <property type="match status" value="1"/>
</dbReference>
<dbReference type="Gene3D" id="1.20.1540.10">
    <property type="entry name" value="Rhomboid-like"/>
    <property type="match status" value="1"/>
</dbReference>
<dbReference type="PANTHER" id="PTHR43731">
    <property type="entry name" value="RHOMBOID PROTEASE"/>
    <property type="match status" value="1"/>
</dbReference>
<evidence type="ECO:0000256" key="4">
    <source>
        <dbReference type="ARBA" id="ARBA00022801"/>
    </source>
</evidence>
<name>A0ABS2KLM4_9GAMM</name>
<protein>
    <submittedName>
        <fullName evidence="9">Rhomboid family intramembrane serine protease</fullName>
    </submittedName>
</protein>
<comment type="caution">
    <text evidence="9">The sequence shown here is derived from an EMBL/GenBank/DDBJ whole genome shotgun (WGS) entry which is preliminary data.</text>
</comment>
<evidence type="ECO:0000256" key="7">
    <source>
        <dbReference type="SAM" id="Phobius"/>
    </source>
</evidence>
<evidence type="ECO:0000256" key="5">
    <source>
        <dbReference type="ARBA" id="ARBA00022989"/>
    </source>
</evidence>
<dbReference type="Proteomes" id="UP001430193">
    <property type="component" value="Unassembled WGS sequence"/>
</dbReference>
<keyword evidence="6 7" id="KW-0472">Membrane</keyword>
<proteinExistence type="inferred from homology"/>
<evidence type="ECO:0000313" key="9">
    <source>
        <dbReference type="EMBL" id="MBM7132047.1"/>
    </source>
</evidence>